<dbReference type="GO" id="GO:0005085">
    <property type="term" value="F:guanyl-nucleotide exchange factor activity"/>
    <property type="evidence" value="ECO:0007669"/>
    <property type="project" value="InterPro"/>
</dbReference>
<dbReference type="Gene3D" id="1.20.900.10">
    <property type="entry name" value="Dbl homology (DH) domain"/>
    <property type="match status" value="1"/>
</dbReference>
<evidence type="ECO:0000313" key="5">
    <source>
        <dbReference type="EnsemblMetazoa" id="Aqu2.1.35757_001"/>
    </source>
</evidence>
<dbReference type="Pfam" id="PF00621">
    <property type="entry name" value="RhoGEF"/>
    <property type="match status" value="1"/>
</dbReference>
<dbReference type="InterPro" id="IPR001849">
    <property type="entry name" value="PH_domain"/>
</dbReference>
<dbReference type="EnsemblMetazoa" id="Aqu2.1.35757_001">
    <property type="protein sequence ID" value="Aqu2.1.35757_001"/>
    <property type="gene ID" value="Aqu2.1.35757"/>
</dbReference>
<dbReference type="eggNOG" id="KOG0229">
    <property type="taxonomic scope" value="Eukaryota"/>
</dbReference>
<feature type="compositionally biased region" description="Polar residues" evidence="2">
    <location>
        <begin position="177"/>
        <end position="200"/>
    </location>
</feature>
<feature type="compositionally biased region" description="Low complexity" evidence="2">
    <location>
        <begin position="254"/>
        <end position="269"/>
    </location>
</feature>
<dbReference type="Gene3D" id="2.30.29.30">
    <property type="entry name" value="Pleckstrin-homology domain (PH domain)/Phosphotyrosine-binding domain (PTB)"/>
    <property type="match status" value="1"/>
</dbReference>
<feature type="domain" description="PH" evidence="3">
    <location>
        <begin position="561"/>
        <end position="656"/>
    </location>
</feature>
<evidence type="ECO:0000256" key="1">
    <source>
        <dbReference type="ARBA" id="ARBA00022737"/>
    </source>
</evidence>
<dbReference type="OrthoDB" id="270720at2759"/>
<dbReference type="KEGG" id="aqu:100638765"/>
<organism evidence="5">
    <name type="scientific">Amphimedon queenslandica</name>
    <name type="common">Sponge</name>
    <dbReference type="NCBI Taxonomy" id="400682"/>
    <lineage>
        <taxon>Eukaryota</taxon>
        <taxon>Metazoa</taxon>
        <taxon>Porifera</taxon>
        <taxon>Demospongiae</taxon>
        <taxon>Heteroscleromorpha</taxon>
        <taxon>Haplosclerida</taxon>
        <taxon>Niphatidae</taxon>
        <taxon>Amphimedon</taxon>
    </lineage>
</organism>
<dbReference type="PANTHER" id="PTHR23084">
    <property type="entry name" value="PHOSPHATIDYLINOSITOL-4-PHOSPHATE 5-KINASE RELATED"/>
    <property type="match status" value="1"/>
</dbReference>
<feature type="compositionally biased region" description="Polar residues" evidence="2">
    <location>
        <begin position="243"/>
        <end position="253"/>
    </location>
</feature>
<proteinExistence type="predicted"/>
<accession>A0A1X7V8C1</accession>
<dbReference type="EnsemblMetazoa" id="XM_011404735.2">
    <property type="protein sequence ID" value="XP_011403037.2"/>
    <property type="gene ID" value="LOC100638765"/>
</dbReference>
<keyword evidence="6" id="KW-1185">Reference proteome</keyword>
<dbReference type="Pfam" id="PF02493">
    <property type="entry name" value="MORN"/>
    <property type="match status" value="17"/>
</dbReference>
<dbReference type="AlphaFoldDB" id="A0A1X7V8C1"/>
<feature type="compositionally biased region" description="Basic and acidic residues" evidence="2">
    <location>
        <begin position="201"/>
        <end position="228"/>
    </location>
</feature>
<dbReference type="SMART" id="SM00233">
    <property type="entry name" value="PH"/>
    <property type="match status" value="1"/>
</dbReference>
<dbReference type="SUPFAM" id="SSF82185">
    <property type="entry name" value="Histone H3 K4-specific methyltransferase SET7/9 N-terminal domain"/>
    <property type="match status" value="4"/>
</dbReference>
<dbReference type="SUPFAM" id="SSF50729">
    <property type="entry name" value="PH domain-like"/>
    <property type="match status" value="1"/>
</dbReference>
<feature type="compositionally biased region" description="Polar residues" evidence="2">
    <location>
        <begin position="23"/>
        <end position="51"/>
    </location>
</feature>
<dbReference type="eggNOG" id="KOG0231">
    <property type="taxonomic scope" value="Eukaryota"/>
</dbReference>
<dbReference type="STRING" id="400682.A0A1X7V8C1"/>
<dbReference type="SMART" id="SM00325">
    <property type="entry name" value="RhoGEF"/>
    <property type="match status" value="1"/>
</dbReference>
<evidence type="ECO:0000259" key="3">
    <source>
        <dbReference type="PROSITE" id="PS50003"/>
    </source>
</evidence>
<feature type="compositionally biased region" description="Low complexity" evidence="2">
    <location>
        <begin position="98"/>
        <end position="114"/>
    </location>
</feature>
<sequence length="1105" mass="124721">MADESPRPLRPPINLKARIQKYQHATGTDPSTDVTGGTEEASQSKTFNDLRSMTLVGEDGWVMASDGRSKREISPILPPKPPSRKKKITVEPTDADQSSSVKPSVSPSATPPSSIKGQQNKSDKLKSTDLFILPGSSPDTAASHPPRRSLSSKNVPPRPPPPSMKPTRRVNPDDSLPVTNTTSYSNTITAPPIPTANSIDTTKRPSDFGDGSVPRDRKSSGADTKSSEETSSLSDSVEEATTPKPSITRQPATGSIRSSFFGRFGSRPSVTTPTENVNFENSIELEESFDVIPDRTVNLEDMVVKMKEKDAKLHDANIYEVVQAVAREVPHCASTRDLPPFISDFSTAPREKVLHELYTTEYNYVKQLEMVVEVFKPQLSPLIGEDASKVFANVDDILAFNRGLLALLHTRFKDWDPDKECIGDIFLGMFTQTHKSMYAIYCSNYDNAEAVVLKLRKRKDVESQLLVCQSDPRVQAGLTLPMFLITPVQRIPRYILLMKDLIKRTDKDHPDYHQLTQALDKMGKLADYIDLQIQETQSKKRLLQLKNKVQGLSDLEQPNRSLVKEGQVYLQNIKKLYQCILFNDVLVFALGDRRQSTVELELSLEALWVEDLEDRDPQTSSEDAIEIYTPQRPYRIYVRSNSEKKLWLPKIRETIHQHLLAASQLHDTDSTSRRANFVYQDQRSYNGDFNDALRHGKGTMLWPNHSQYIGDWIEDERCGKGEFRYNTGDKYEGQWKEDKQNGEGSLEYSTGDVYTGSWKDGLRQGKGKILYSNGDSFHGTFTSGHIDGRGSLKCKNGVEYTGEWKTSHRHGKGTLTTLTGNTYTGEFRHNQIHGNGRMQYNNGDNYEGGWKNGMRQGNGTFTSKILGRYEGSWDRDLRHGKGILKYKNGDLYDGFWEHNRRHGKGTLILVTGESYTGEFRNNLKNGQGEMNYTSKMKYKGQWLNDLRHGTGQMIYEDESVYEGQWEGDLRHGEGKMTLKDEITYSGQWELDQPCGKGELNIPAANYKYSGDWLNGKKEGRGVESAEYGTYSGGWKSDMKHGHGEERTILGTVFNGQWERGRKHGQGDRKIAYGLVETQHWKSGQLQNDPLRMTAVELPHLSRDDL</sequence>
<dbReference type="Gene3D" id="2.20.110.10">
    <property type="entry name" value="Histone H3 K4-specific methyltransferase SET7/9 N-terminal domain"/>
    <property type="match status" value="6"/>
</dbReference>
<dbReference type="SMART" id="SM00698">
    <property type="entry name" value="MORN"/>
    <property type="match status" value="17"/>
</dbReference>
<dbReference type="GO" id="GO:0035556">
    <property type="term" value="P:intracellular signal transduction"/>
    <property type="evidence" value="ECO:0007669"/>
    <property type="project" value="InterPro"/>
</dbReference>
<feature type="domain" description="DH" evidence="4">
    <location>
        <begin position="349"/>
        <end position="532"/>
    </location>
</feature>
<feature type="region of interest" description="Disordered" evidence="2">
    <location>
        <begin position="21"/>
        <end position="275"/>
    </location>
</feature>
<reference evidence="6" key="1">
    <citation type="journal article" date="2010" name="Nature">
        <title>The Amphimedon queenslandica genome and the evolution of animal complexity.</title>
        <authorList>
            <person name="Srivastava M."/>
            <person name="Simakov O."/>
            <person name="Chapman J."/>
            <person name="Fahey B."/>
            <person name="Gauthier M.E."/>
            <person name="Mitros T."/>
            <person name="Richards G.S."/>
            <person name="Conaco C."/>
            <person name="Dacre M."/>
            <person name="Hellsten U."/>
            <person name="Larroux C."/>
            <person name="Putnam N.H."/>
            <person name="Stanke M."/>
            <person name="Adamska M."/>
            <person name="Darling A."/>
            <person name="Degnan S.M."/>
            <person name="Oakley T.H."/>
            <person name="Plachetzki D.C."/>
            <person name="Zhai Y."/>
            <person name="Adamski M."/>
            <person name="Calcino A."/>
            <person name="Cummins S.F."/>
            <person name="Goodstein D.M."/>
            <person name="Harris C."/>
            <person name="Jackson D.J."/>
            <person name="Leys S.P."/>
            <person name="Shu S."/>
            <person name="Woodcroft B.J."/>
            <person name="Vervoort M."/>
            <person name="Kosik K.S."/>
            <person name="Manning G."/>
            <person name="Degnan B.M."/>
            <person name="Rokhsar D.S."/>
        </authorList>
    </citation>
    <scope>NUCLEOTIDE SEQUENCE [LARGE SCALE GENOMIC DNA]</scope>
</reference>
<dbReference type="InterPro" id="IPR003409">
    <property type="entry name" value="MORN"/>
</dbReference>
<dbReference type="InterPro" id="IPR000219">
    <property type="entry name" value="DH_dom"/>
</dbReference>
<dbReference type="PROSITE" id="PS50010">
    <property type="entry name" value="DH_2"/>
    <property type="match status" value="1"/>
</dbReference>
<evidence type="ECO:0000313" key="6">
    <source>
        <dbReference type="Proteomes" id="UP000007879"/>
    </source>
</evidence>
<protein>
    <recommendedName>
        <fullName evidence="7">DH domain-containing protein</fullName>
    </recommendedName>
</protein>
<dbReference type="PROSITE" id="PS50003">
    <property type="entry name" value="PH_DOMAIN"/>
    <property type="match status" value="1"/>
</dbReference>
<evidence type="ECO:0000259" key="4">
    <source>
        <dbReference type="PROSITE" id="PS50010"/>
    </source>
</evidence>
<dbReference type="PROSITE" id="PS00741">
    <property type="entry name" value="DH_1"/>
    <property type="match status" value="1"/>
</dbReference>
<dbReference type="CDD" id="cd00160">
    <property type="entry name" value="RhoGEF"/>
    <property type="match status" value="1"/>
</dbReference>
<dbReference type="SUPFAM" id="SSF48065">
    <property type="entry name" value="DBL homology domain (DH-domain)"/>
    <property type="match status" value="1"/>
</dbReference>
<dbReference type="InParanoid" id="A0A1X7V8C1"/>
<reference evidence="5" key="2">
    <citation type="submission" date="2017-05" db="UniProtKB">
        <authorList>
            <consortium name="EnsemblMetazoa"/>
        </authorList>
    </citation>
    <scope>IDENTIFICATION</scope>
</reference>
<evidence type="ECO:0008006" key="7">
    <source>
        <dbReference type="Google" id="ProtNLM"/>
    </source>
</evidence>
<dbReference type="Proteomes" id="UP000007879">
    <property type="component" value="Unassembled WGS sequence"/>
</dbReference>
<evidence type="ECO:0000256" key="2">
    <source>
        <dbReference type="SAM" id="MobiDB-lite"/>
    </source>
</evidence>
<dbReference type="InterPro" id="IPR011993">
    <property type="entry name" value="PH-like_dom_sf"/>
</dbReference>
<dbReference type="InterPro" id="IPR001331">
    <property type="entry name" value="GDS_CDC24_CS"/>
</dbReference>
<dbReference type="eggNOG" id="KOG4424">
    <property type="taxonomic scope" value="Eukaryota"/>
</dbReference>
<dbReference type="PANTHER" id="PTHR23084:SF263">
    <property type="entry name" value="MORN REPEAT-CONTAINING PROTEIN 1"/>
    <property type="match status" value="1"/>
</dbReference>
<keyword evidence="1" id="KW-0677">Repeat</keyword>
<dbReference type="InterPro" id="IPR035899">
    <property type="entry name" value="DBL_dom_sf"/>
</dbReference>
<name>A0A1X7V8C1_AMPQE</name>
<gene>
    <name evidence="5" type="primary">100638765</name>
</gene>